<comment type="caution">
    <text evidence="2">The sequence shown here is derived from an EMBL/GenBank/DDBJ whole genome shotgun (WGS) entry which is preliminary data.</text>
</comment>
<keyword evidence="3" id="KW-1185">Reference proteome</keyword>
<dbReference type="AlphaFoldDB" id="A0A9N7VYI1"/>
<dbReference type="Proteomes" id="UP001153269">
    <property type="component" value="Unassembled WGS sequence"/>
</dbReference>
<organism evidence="2 3">
    <name type="scientific">Pleuronectes platessa</name>
    <name type="common">European plaice</name>
    <dbReference type="NCBI Taxonomy" id="8262"/>
    <lineage>
        <taxon>Eukaryota</taxon>
        <taxon>Metazoa</taxon>
        <taxon>Chordata</taxon>
        <taxon>Craniata</taxon>
        <taxon>Vertebrata</taxon>
        <taxon>Euteleostomi</taxon>
        <taxon>Actinopterygii</taxon>
        <taxon>Neopterygii</taxon>
        <taxon>Teleostei</taxon>
        <taxon>Neoteleostei</taxon>
        <taxon>Acanthomorphata</taxon>
        <taxon>Carangaria</taxon>
        <taxon>Pleuronectiformes</taxon>
        <taxon>Pleuronectoidei</taxon>
        <taxon>Pleuronectidae</taxon>
        <taxon>Pleuronectes</taxon>
    </lineage>
</organism>
<evidence type="ECO:0000313" key="2">
    <source>
        <dbReference type="EMBL" id="CAB1460641.1"/>
    </source>
</evidence>
<protein>
    <submittedName>
        <fullName evidence="2">Uncharacterized protein</fullName>
    </submittedName>
</protein>
<accession>A0A9N7VYI1</accession>
<name>A0A9N7VYI1_PLEPL</name>
<proteinExistence type="predicted"/>
<feature type="region of interest" description="Disordered" evidence="1">
    <location>
        <begin position="1"/>
        <end position="30"/>
    </location>
</feature>
<reference evidence="2" key="1">
    <citation type="submission" date="2020-03" db="EMBL/GenBank/DDBJ databases">
        <authorList>
            <person name="Weist P."/>
        </authorList>
    </citation>
    <scope>NUCLEOTIDE SEQUENCE</scope>
</reference>
<evidence type="ECO:0000256" key="1">
    <source>
        <dbReference type="SAM" id="MobiDB-lite"/>
    </source>
</evidence>
<gene>
    <name evidence="2" type="ORF">PLEPLA_LOCUS48492</name>
</gene>
<evidence type="ECO:0000313" key="3">
    <source>
        <dbReference type="Proteomes" id="UP001153269"/>
    </source>
</evidence>
<feature type="non-terminal residue" evidence="2">
    <location>
        <position position="1"/>
    </location>
</feature>
<sequence length="107" mass="11672">PLIVPPRTRHSEKAHRPPYPSVGRGAGPGLPVLQLKRQRYIKKKNSPQRTLRAAGMAPACRPDGASLGAKAEAHARRCVHTSTMTTVILPVPKQHQPTYSFRSPPAL</sequence>
<dbReference type="EMBL" id="CADEAL010004489">
    <property type="protein sequence ID" value="CAB1460641.1"/>
    <property type="molecule type" value="Genomic_DNA"/>
</dbReference>